<dbReference type="GO" id="GO:0006301">
    <property type="term" value="P:DNA damage tolerance"/>
    <property type="evidence" value="ECO:0007669"/>
    <property type="project" value="InterPro"/>
</dbReference>
<dbReference type="Proteomes" id="UP000822688">
    <property type="component" value="Chromosome 4"/>
</dbReference>
<dbReference type="InterPro" id="IPR017907">
    <property type="entry name" value="Znf_RING_CS"/>
</dbReference>
<dbReference type="SMART" id="SM00184">
    <property type="entry name" value="RING"/>
    <property type="match status" value="1"/>
</dbReference>
<dbReference type="InterPro" id="IPR013083">
    <property type="entry name" value="Znf_RING/FYVE/PHD"/>
</dbReference>
<dbReference type="Pfam" id="PF13445">
    <property type="entry name" value="zf-RING_UBOX"/>
    <property type="match status" value="1"/>
</dbReference>
<keyword evidence="3" id="KW-0862">Zinc</keyword>
<evidence type="ECO:0000256" key="2">
    <source>
        <dbReference type="ARBA" id="ARBA00022771"/>
    </source>
</evidence>
<dbReference type="GO" id="GO:0008270">
    <property type="term" value="F:zinc ion binding"/>
    <property type="evidence" value="ECO:0007669"/>
    <property type="project" value="UniProtKB-KW"/>
</dbReference>
<accession>A0A8T0IE58</accession>
<evidence type="ECO:0000313" key="7">
    <source>
        <dbReference type="EMBL" id="KAG0581161.1"/>
    </source>
</evidence>
<dbReference type="GO" id="GO:0006513">
    <property type="term" value="P:protein monoubiquitination"/>
    <property type="evidence" value="ECO:0007669"/>
    <property type="project" value="InterPro"/>
</dbReference>
<evidence type="ECO:0000256" key="4">
    <source>
        <dbReference type="PROSITE-ProRule" id="PRU00175"/>
    </source>
</evidence>
<dbReference type="AlphaFoldDB" id="A0A8T0IE58"/>
<proteinExistence type="predicted"/>
<keyword evidence="5" id="KW-0175">Coiled coil</keyword>
<dbReference type="PANTHER" id="PTHR14134">
    <property type="entry name" value="E3 UBIQUITIN-PROTEIN LIGASE RAD18"/>
    <property type="match status" value="1"/>
</dbReference>
<dbReference type="InterPro" id="IPR001841">
    <property type="entry name" value="Znf_RING"/>
</dbReference>
<evidence type="ECO:0000256" key="5">
    <source>
        <dbReference type="SAM" id="Coils"/>
    </source>
</evidence>
<evidence type="ECO:0000256" key="1">
    <source>
        <dbReference type="ARBA" id="ARBA00022723"/>
    </source>
</evidence>
<gene>
    <name evidence="7" type="ORF">KC19_4G228600</name>
</gene>
<evidence type="ECO:0000313" key="8">
    <source>
        <dbReference type="Proteomes" id="UP000822688"/>
    </source>
</evidence>
<comment type="caution">
    <text evidence="7">The sequence shown here is derived from an EMBL/GenBank/DDBJ whole genome shotgun (WGS) entry which is preliminary data.</text>
</comment>
<organism evidence="7 8">
    <name type="scientific">Ceratodon purpureus</name>
    <name type="common">Fire moss</name>
    <name type="synonym">Dicranum purpureum</name>
    <dbReference type="NCBI Taxonomy" id="3225"/>
    <lineage>
        <taxon>Eukaryota</taxon>
        <taxon>Viridiplantae</taxon>
        <taxon>Streptophyta</taxon>
        <taxon>Embryophyta</taxon>
        <taxon>Bryophyta</taxon>
        <taxon>Bryophytina</taxon>
        <taxon>Bryopsida</taxon>
        <taxon>Dicranidae</taxon>
        <taxon>Pseudoditrichales</taxon>
        <taxon>Ditrichaceae</taxon>
        <taxon>Ceratodon</taxon>
    </lineage>
</organism>
<dbReference type="PANTHER" id="PTHR14134:SF3">
    <property type="entry name" value="RING-CH-TYPE DOMAIN-CONTAINING PROTEIN"/>
    <property type="match status" value="1"/>
</dbReference>
<dbReference type="SUPFAM" id="SSF57850">
    <property type="entry name" value="RING/U-box"/>
    <property type="match status" value="1"/>
</dbReference>
<dbReference type="Gene3D" id="3.30.40.10">
    <property type="entry name" value="Zinc/RING finger domain, C3HC4 (zinc finger)"/>
    <property type="match status" value="1"/>
</dbReference>
<feature type="domain" description="RING-type" evidence="6">
    <location>
        <begin position="33"/>
        <end position="89"/>
    </location>
</feature>
<reference evidence="7" key="1">
    <citation type="submission" date="2020-06" db="EMBL/GenBank/DDBJ databases">
        <title>WGS assembly of Ceratodon purpureus strain R40.</title>
        <authorList>
            <person name="Carey S.B."/>
            <person name="Jenkins J."/>
            <person name="Shu S."/>
            <person name="Lovell J.T."/>
            <person name="Sreedasyam A."/>
            <person name="Maumus F."/>
            <person name="Tiley G.P."/>
            <person name="Fernandez-Pozo N."/>
            <person name="Barry K."/>
            <person name="Chen C."/>
            <person name="Wang M."/>
            <person name="Lipzen A."/>
            <person name="Daum C."/>
            <person name="Saski C.A."/>
            <person name="Payton A.C."/>
            <person name="Mcbreen J.C."/>
            <person name="Conrad R.E."/>
            <person name="Kollar L.M."/>
            <person name="Olsson S."/>
            <person name="Huttunen S."/>
            <person name="Landis J.B."/>
            <person name="Wickett N.J."/>
            <person name="Johnson M.G."/>
            <person name="Rensing S.A."/>
            <person name="Grimwood J."/>
            <person name="Schmutz J."/>
            <person name="Mcdaniel S.F."/>
        </authorList>
    </citation>
    <scope>NUCLEOTIDE SEQUENCE</scope>
    <source>
        <strain evidence="7">R40</strain>
    </source>
</reference>
<dbReference type="PROSITE" id="PS50089">
    <property type="entry name" value="ZF_RING_2"/>
    <property type="match status" value="1"/>
</dbReference>
<dbReference type="PROSITE" id="PS00518">
    <property type="entry name" value="ZF_RING_1"/>
    <property type="match status" value="1"/>
</dbReference>
<dbReference type="InterPro" id="IPR027370">
    <property type="entry name" value="Znf-RING_euk"/>
</dbReference>
<dbReference type="GO" id="GO:0061630">
    <property type="term" value="F:ubiquitin protein ligase activity"/>
    <property type="evidence" value="ECO:0007669"/>
    <property type="project" value="InterPro"/>
</dbReference>
<keyword evidence="8" id="KW-1185">Reference proteome</keyword>
<dbReference type="GO" id="GO:0003697">
    <property type="term" value="F:single-stranded DNA binding"/>
    <property type="evidence" value="ECO:0007669"/>
    <property type="project" value="InterPro"/>
</dbReference>
<name>A0A8T0IE58_CERPU</name>
<protein>
    <recommendedName>
        <fullName evidence="6">RING-type domain-containing protein</fullName>
    </recommendedName>
</protein>
<keyword evidence="1" id="KW-0479">Metal-binding</keyword>
<evidence type="ECO:0000259" key="6">
    <source>
        <dbReference type="PROSITE" id="PS50089"/>
    </source>
</evidence>
<feature type="coiled-coil region" evidence="5">
    <location>
        <begin position="174"/>
        <end position="229"/>
    </location>
</feature>
<keyword evidence="2 4" id="KW-0863">Zinc-finger</keyword>
<sequence>MDIENLSVLNSGWLSCGSSASSPSSVIDDSSTCPICFALMKPPHLAPIILTPCGHTFCAKCIAVHTAVQRKKARLVGGPISAPPCPQCKATIMAQCVNITLQNIITERLAIEENMRRAEIESIYPKTPVRGQLLYEELVTSRKADFARTARDKFGVHVNTSPGPLCCHSLQDALLETRHRQDRLEMDLSSAEEKLNLLDSREKELKQILQKASLEHRMVQSELEDTKSKKGMLHQAHADTLKKSQLIEASMVAMTFEKECERSRSLGPTTKEIEDICSAHFWSHA</sequence>
<dbReference type="EMBL" id="CM026424">
    <property type="protein sequence ID" value="KAG0581161.1"/>
    <property type="molecule type" value="Genomic_DNA"/>
</dbReference>
<dbReference type="InterPro" id="IPR039577">
    <property type="entry name" value="Rad18"/>
</dbReference>
<evidence type="ECO:0000256" key="3">
    <source>
        <dbReference type="ARBA" id="ARBA00022833"/>
    </source>
</evidence>